<reference evidence="2" key="2">
    <citation type="submission" date="2021-09" db="EMBL/GenBank/DDBJ databases">
        <authorList>
            <person name="Jia N."/>
            <person name="Wang J."/>
            <person name="Shi W."/>
            <person name="Du L."/>
            <person name="Sun Y."/>
            <person name="Zhan W."/>
            <person name="Jiang J."/>
            <person name="Wang Q."/>
            <person name="Zhang B."/>
            <person name="Ji P."/>
            <person name="Sakyi L.B."/>
            <person name="Cui X."/>
            <person name="Yuan T."/>
            <person name="Jiang B."/>
            <person name="Yang W."/>
            <person name="Lam T.T.-Y."/>
            <person name="Chang Q."/>
            <person name="Ding S."/>
            <person name="Wang X."/>
            <person name="Zhu J."/>
            <person name="Ruan X."/>
            <person name="Zhao L."/>
            <person name="Wei J."/>
            <person name="Que T."/>
            <person name="Du C."/>
            <person name="Cheng J."/>
            <person name="Dai P."/>
            <person name="Han X."/>
            <person name="Huang E."/>
            <person name="Gao Y."/>
            <person name="Liu J."/>
            <person name="Shao H."/>
            <person name="Ye R."/>
            <person name="Li L."/>
            <person name="Wei W."/>
            <person name="Wang X."/>
            <person name="Wang C."/>
            <person name="Huo Q."/>
            <person name="Li W."/>
            <person name="Guo W."/>
            <person name="Chen H."/>
            <person name="Chen S."/>
            <person name="Zhou L."/>
            <person name="Zhou L."/>
            <person name="Ni X."/>
            <person name="Tian J."/>
            <person name="Zhou Y."/>
            <person name="Sheng Y."/>
            <person name="Liu T."/>
            <person name="Pan Y."/>
            <person name="Xia L."/>
            <person name="Li J."/>
            <person name="Zhao F."/>
            <person name="Cao W."/>
        </authorList>
    </citation>
    <scope>NUCLEOTIDE SEQUENCE</scope>
    <source>
        <strain evidence="2">Rmic-2018</strain>
        <tissue evidence="2">Larvae</tissue>
    </source>
</reference>
<dbReference type="AlphaFoldDB" id="A0A9J6D7P5"/>
<organism evidence="2 3">
    <name type="scientific">Rhipicephalus microplus</name>
    <name type="common">Cattle tick</name>
    <name type="synonym">Boophilus microplus</name>
    <dbReference type="NCBI Taxonomy" id="6941"/>
    <lineage>
        <taxon>Eukaryota</taxon>
        <taxon>Metazoa</taxon>
        <taxon>Ecdysozoa</taxon>
        <taxon>Arthropoda</taxon>
        <taxon>Chelicerata</taxon>
        <taxon>Arachnida</taxon>
        <taxon>Acari</taxon>
        <taxon>Parasitiformes</taxon>
        <taxon>Ixodida</taxon>
        <taxon>Ixodoidea</taxon>
        <taxon>Ixodidae</taxon>
        <taxon>Rhipicephalinae</taxon>
        <taxon>Rhipicephalus</taxon>
        <taxon>Boophilus</taxon>
    </lineage>
</organism>
<reference evidence="2" key="1">
    <citation type="journal article" date="2020" name="Cell">
        <title>Large-Scale Comparative Analyses of Tick Genomes Elucidate Their Genetic Diversity and Vector Capacities.</title>
        <authorList>
            <consortium name="Tick Genome and Microbiome Consortium (TIGMIC)"/>
            <person name="Jia N."/>
            <person name="Wang J."/>
            <person name="Shi W."/>
            <person name="Du L."/>
            <person name="Sun Y."/>
            <person name="Zhan W."/>
            <person name="Jiang J.F."/>
            <person name="Wang Q."/>
            <person name="Zhang B."/>
            <person name="Ji P."/>
            <person name="Bell-Sakyi L."/>
            <person name="Cui X.M."/>
            <person name="Yuan T.T."/>
            <person name="Jiang B.G."/>
            <person name="Yang W.F."/>
            <person name="Lam T.T."/>
            <person name="Chang Q.C."/>
            <person name="Ding S.J."/>
            <person name="Wang X.J."/>
            <person name="Zhu J.G."/>
            <person name="Ruan X.D."/>
            <person name="Zhao L."/>
            <person name="Wei J.T."/>
            <person name="Ye R.Z."/>
            <person name="Que T.C."/>
            <person name="Du C.H."/>
            <person name="Zhou Y.H."/>
            <person name="Cheng J.X."/>
            <person name="Dai P.F."/>
            <person name="Guo W.B."/>
            <person name="Han X.H."/>
            <person name="Huang E.J."/>
            <person name="Li L.F."/>
            <person name="Wei W."/>
            <person name="Gao Y.C."/>
            <person name="Liu J.Z."/>
            <person name="Shao H.Z."/>
            <person name="Wang X."/>
            <person name="Wang C.C."/>
            <person name="Yang T.C."/>
            <person name="Huo Q.B."/>
            <person name="Li W."/>
            <person name="Chen H.Y."/>
            <person name="Chen S.E."/>
            <person name="Zhou L.G."/>
            <person name="Ni X.B."/>
            <person name="Tian J.H."/>
            <person name="Sheng Y."/>
            <person name="Liu T."/>
            <person name="Pan Y.S."/>
            <person name="Xia L.Y."/>
            <person name="Li J."/>
            <person name="Zhao F."/>
            <person name="Cao W.C."/>
        </authorList>
    </citation>
    <scope>NUCLEOTIDE SEQUENCE</scope>
    <source>
        <strain evidence="2">Rmic-2018</strain>
    </source>
</reference>
<comment type="caution">
    <text evidence="2">The sequence shown here is derived from an EMBL/GenBank/DDBJ whole genome shotgun (WGS) entry which is preliminary data.</text>
</comment>
<feature type="region of interest" description="Disordered" evidence="1">
    <location>
        <begin position="165"/>
        <end position="210"/>
    </location>
</feature>
<name>A0A9J6D7P5_RHIMP</name>
<accession>A0A9J6D7P5</accession>
<feature type="region of interest" description="Disordered" evidence="1">
    <location>
        <begin position="231"/>
        <end position="294"/>
    </location>
</feature>
<gene>
    <name evidence="2" type="ORF">HPB51_024783</name>
</gene>
<evidence type="ECO:0000256" key="1">
    <source>
        <dbReference type="SAM" id="MobiDB-lite"/>
    </source>
</evidence>
<evidence type="ECO:0000313" key="3">
    <source>
        <dbReference type="Proteomes" id="UP000821866"/>
    </source>
</evidence>
<feature type="compositionally biased region" description="Polar residues" evidence="1">
    <location>
        <begin position="200"/>
        <end position="210"/>
    </location>
</feature>
<proteinExistence type="predicted"/>
<keyword evidence="3" id="KW-1185">Reference proteome</keyword>
<feature type="compositionally biased region" description="Polar residues" evidence="1">
    <location>
        <begin position="279"/>
        <end position="292"/>
    </location>
</feature>
<dbReference type="Proteomes" id="UP000821866">
    <property type="component" value="Chromosome 9"/>
</dbReference>
<protein>
    <submittedName>
        <fullName evidence="2">Uncharacterized protein</fullName>
    </submittedName>
</protein>
<sequence length="390" mass="41534">MKWYRNHLRLIVGPSSSFNDWRDYSLLGERTSEFLWRQVLPGLRTQVQKKPPAPSNPLHVIGDVNLPDKVRQVLKCGPKFAVEPRKSSPELLGMVRNVSKQVPEGDVDSGLRPCLDKLTIPPRRLPGHADTIRASVRTQAGPPGPFKSTKRRGAALTLTHRACTSTMQRPAQHSSPMTTDALSISPASSGRTADTAMPPLSTSGNVTSPAPTTVQQQAAFLNSAHGPATCNAGGVSATPSSIATQTPEPENPDDLSTEIDFTASQVNEDNTAPPEGSWNAVSANRKPASTSHPRSELITVGIQLPPGTLTLKLPLYDLLATIIAAANLFPKTSAEGTALINAPNTAFRPSAAAVRLLYQQITMLTFAHNPGASIAKSTPTHLSTPPAPTF</sequence>
<dbReference type="EMBL" id="JABSTU010000011">
    <property type="protein sequence ID" value="KAH8010108.1"/>
    <property type="molecule type" value="Genomic_DNA"/>
</dbReference>
<evidence type="ECO:0000313" key="2">
    <source>
        <dbReference type="EMBL" id="KAH8010108.1"/>
    </source>
</evidence>
<feature type="compositionally biased region" description="Polar residues" evidence="1">
    <location>
        <begin position="165"/>
        <end position="192"/>
    </location>
</feature>
<feature type="compositionally biased region" description="Polar residues" evidence="1">
    <location>
        <begin position="237"/>
        <end position="248"/>
    </location>
</feature>